<feature type="transmembrane region" description="Helical" evidence="6">
    <location>
        <begin position="324"/>
        <end position="351"/>
    </location>
</feature>
<dbReference type="Pfam" id="PF01943">
    <property type="entry name" value="Polysacc_synt"/>
    <property type="match status" value="1"/>
</dbReference>
<dbReference type="InterPro" id="IPR002797">
    <property type="entry name" value="Polysacc_synth"/>
</dbReference>
<feature type="transmembrane region" description="Helical" evidence="6">
    <location>
        <begin position="207"/>
        <end position="231"/>
    </location>
</feature>
<feature type="transmembrane region" description="Helical" evidence="6">
    <location>
        <begin position="142"/>
        <end position="160"/>
    </location>
</feature>
<comment type="caution">
    <text evidence="7">The sequence shown here is derived from an EMBL/GenBank/DDBJ whole genome shotgun (WGS) entry which is preliminary data.</text>
</comment>
<name>A0A849HVL6_9HYPH</name>
<comment type="subcellular location">
    <subcellularLocation>
        <location evidence="1">Cell membrane</location>
        <topology evidence="1">Multi-pass membrane protein</topology>
    </subcellularLocation>
</comment>
<feature type="transmembrane region" description="Helical" evidence="6">
    <location>
        <begin position="393"/>
        <end position="413"/>
    </location>
</feature>
<feature type="transmembrane region" description="Helical" evidence="6">
    <location>
        <begin position="363"/>
        <end position="381"/>
    </location>
</feature>
<evidence type="ECO:0000256" key="1">
    <source>
        <dbReference type="ARBA" id="ARBA00004651"/>
    </source>
</evidence>
<reference evidence="7 8" key="1">
    <citation type="submission" date="2020-04" db="EMBL/GenBank/DDBJ databases">
        <title>Enterovirga sp. isolate from soil.</title>
        <authorList>
            <person name="Chea S."/>
            <person name="Kim D.-U."/>
        </authorList>
    </citation>
    <scope>NUCLEOTIDE SEQUENCE [LARGE SCALE GENOMIC DNA]</scope>
    <source>
        <strain evidence="7 8">DB1703</strain>
    </source>
</reference>
<dbReference type="AlphaFoldDB" id="A0A849HVL6"/>
<feature type="transmembrane region" description="Helical" evidence="6">
    <location>
        <begin position="113"/>
        <end position="136"/>
    </location>
</feature>
<keyword evidence="3 6" id="KW-0812">Transmembrane</keyword>
<evidence type="ECO:0000256" key="5">
    <source>
        <dbReference type="ARBA" id="ARBA00023136"/>
    </source>
</evidence>
<protein>
    <submittedName>
        <fullName evidence="7">Oligosaccharide flippase family protein</fullName>
    </submittedName>
</protein>
<evidence type="ECO:0000256" key="2">
    <source>
        <dbReference type="ARBA" id="ARBA00022475"/>
    </source>
</evidence>
<feature type="transmembrane region" description="Helical" evidence="6">
    <location>
        <begin position="40"/>
        <end position="60"/>
    </location>
</feature>
<evidence type="ECO:0000256" key="3">
    <source>
        <dbReference type="ARBA" id="ARBA00022692"/>
    </source>
</evidence>
<dbReference type="GO" id="GO:0005886">
    <property type="term" value="C:plasma membrane"/>
    <property type="evidence" value="ECO:0007669"/>
    <property type="project" value="UniProtKB-SubCell"/>
</dbReference>
<keyword evidence="4 6" id="KW-1133">Transmembrane helix</keyword>
<keyword evidence="2" id="KW-1003">Cell membrane</keyword>
<evidence type="ECO:0000256" key="6">
    <source>
        <dbReference type="SAM" id="Phobius"/>
    </source>
</evidence>
<evidence type="ECO:0000313" key="7">
    <source>
        <dbReference type="EMBL" id="NNM71152.1"/>
    </source>
</evidence>
<feature type="transmembrane region" description="Helical" evidence="6">
    <location>
        <begin position="66"/>
        <end position="84"/>
    </location>
</feature>
<sequence>MSHAGIVLDARSALSPAASLRARLRRAGANRDGRAGAQVLAARLLGAALAYAAQILAARYLGREGFGVYALALVWLTVLGHLSVGGTNQALCRYVAQALATGDHAIVRGFVRFGIVFALAAGACIGLAAISVVALVPGLVDSIYVLPLAIGFLAVPLLAIQDNLEAVARALGRPLLGIGPAYVVRQGASVLVFAGLALSPVVPSPGIALIGAAAALLVGIAVQVVLLRAALRQAVPAGKPRYELRVWLRTALPIALVDTTELLLLNADLLVVGLFLPPESVAIYFAATRIAQILEYVRYSGSAATAQRFAALDAMGRRADLHRLIALVTVATSGLTLAGAVALSAAAPFLLGLFGPDFTPAAYLVPILAAGMVVACLAGPGEDVLTMLGQERVCALSFALALVLNLGLLVMLIPAFGLAGAAAASAATMACRSLMLAAYAYQRLGIILPLGLSSRQAHA</sequence>
<dbReference type="InterPro" id="IPR050833">
    <property type="entry name" value="Poly_Biosynth_Transport"/>
</dbReference>
<organism evidence="7 8">
    <name type="scientific">Enterovirga aerilata</name>
    <dbReference type="NCBI Taxonomy" id="2730920"/>
    <lineage>
        <taxon>Bacteria</taxon>
        <taxon>Pseudomonadati</taxon>
        <taxon>Pseudomonadota</taxon>
        <taxon>Alphaproteobacteria</taxon>
        <taxon>Hyphomicrobiales</taxon>
        <taxon>Methylobacteriaceae</taxon>
        <taxon>Enterovirga</taxon>
    </lineage>
</organism>
<feature type="transmembrane region" description="Helical" evidence="6">
    <location>
        <begin position="181"/>
        <end position="201"/>
    </location>
</feature>
<dbReference type="RefSeq" id="WP_171216646.1">
    <property type="nucleotide sequence ID" value="NZ_JABEPP010000001.1"/>
</dbReference>
<feature type="transmembrane region" description="Helical" evidence="6">
    <location>
        <begin position="419"/>
        <end position="441"/>
    </location>
</feature>
<dbReference type="PANTHER" id="PTHR30250">
    <property type="entry name" value="PST FAMILY PREDICTED COLANIC ACID TRANSPORTER"/>
    <property type="match status" value="1"/>
</dbReference>
<keyword evidence="8" id="KW-1185">Reference proteome</keyword>
<dbReference type="EMBL" id="JABEPP010000001">
    <property type="protein sequence ID" value="NNM71152.1"/>
    <property type="molecule type" value="Genomic_DNA"/>
</dbReference>
<proteinExistence type="predicted"/>
<evidence type="ECO:0000313" key="8">
    <source>
        <dbReference type="Proteomes" id="UP000564885"/>
    </source>
</evidence>
<evidence type="ECO:0000256" key="4">
    <source>
        <dbReference type="ARBA" id="ARBA00022989"/>
    </source>
</evidence>
<accession>A0A849HVL6</accession>
<keyword evidence="5 6" id="KW-0472">Membrane</keyword>
<gene>
    <name evidence="7" type="ORF">HJG44_01930</name>
</gene>
<dbReference type="PANTHER" id="PTHR30250:SF11">
    <property type="entry name" value="O-ANTIGEN TRANSPORTER-RELATED"/>
    <property type="match status" value="1"/>
</dbReference>
<dbReference type="Proteomes" id="UP000564885">
    <property type="component" value="Unassembled WGS sequence"/>
</dbReference>